<organism evidence="1 2">
    <name type="scientific">Pseudoalteromonas rubra</name>
    <dbReference type="NCBI Taxonomy" id="43658"/>
    <lineage>
        <taxon>Bacteria</taxon>
        <taxon>Pseudomonadati</taxon>
        <taxon>Pseudomonadota</taxon>
        <taxon>Gammaproteobacteria</taxon>
        <taxon>Alteromonadales</taxon>
        <taxon>Pseudoalteromonadaceae</taxon>
        <taxon>Pseudoalteromonas</taxon>
    </lineage>
</organism>
<gene>
    <name evidence="1" type="ORF">CWC22_016575</name>
</gene>
<proteinExistence type="predicted"/>
<name>A0A7S8BLB4_9GAMM</name>
<dbReference type="Gene3D" id="3.90.1590.10">
    <property type="entry name" value="glutathione-dependent formaldehyde- activating enzyme (gfa)"/>
    <property type="match status" value="1"/>
</dbReference>
<evidence type="ECO:0000313" key="1">
    <source>
        <dbReference type="EMBL" id="QPB84513.1"/>
    </source>
</evidence>
<accession>A0A7S8BLB4</accession>
<dbReference type="AlphaFoldDB" id="A0A7S8BLB4"/>
<protein>
    <recommendedName>
        <fullName evidence="3">CENP-V/GFA domain-containing protein</fullName>
    </recommendedName>
</protein>
<dbReference type="RefSeq" id="WP_138538498.1">
    <property type="nucleotide sequence ID" value="NZ_CP045429.1"/>
</dbReference>
<evidence type="ECO:0008006" key="3">
    <source>
        <dbReference type="Google" id="ProtNLM"/>
    </source>
</evidence>
<dbReference type="Proteomes" id="UP000305729">
    <property type="component" value="Chromosome 1"/>
</dbReference>
<dbReference type="EMBL" id="CP045429">
    <property type="protein sequence ID" value="QPB84513.1"/>
    <property type="molecule type" value="Genomic_DNA"/>
</dbReference>
<sequence length="199" mass="21869">MRAGMMVEGFKLGCQCGQVTGRIAAHPHWQGNRLTCYCQDCRAYLHHLAQTDSLNDFGGTDIYQVPPAHVSILTGHDQLACLQLTRGGVYRWYTQCCHTPVGNCFSPFWPMVGIIHSFVREPLETLVGPTSGSVYCRGALGRLPDELKGARSQKVMVLRLITKLLAWKLCGKNSPSVFFVNGAPLAPPQQLYSCSADKG</sequence>
<reference evidence="1 2" key="1">
    <citation type="submission" date="2019-10" db="EMBL/GenBank/DDBJ databases">
        <title>Pseudoalteromonas rubra S4059.</title>
        <authorList>
            <person name="Paulsen S."/>
            <person name="Wang X."/>
        </authorList>
    </citation>
    <scope>NUCLEOTIDE SEQUENCE [LARGE SCALE GENOMIC DNA]</scope>
    <source>
        <strain evidence="1 2">S4059</strain>
    </source>
</reference>
<evidence type="ECO:0000313" key="2">
    <source>
        <dbReference type="Proteomes" id="UP000305729"/>
    </source>
</evidence>
<dbReference type="Pfam" id="PF19648">
    <property type="entry name" value="DUF6151"/>
    <property type="match status" value="1"/>
</dbReference>
<dbReference type="InterPro" id="IPR046149">
    <property type="entry name" value="DUF6151"/>
</dbReference>